<evidence type="ECO:0000256" key="1">
    <source>
        <dbReference type="SAM" id="Phobius"/>
    </source>
</evidence>
<evidence type="ECO:0000313" key="2">
    <source>
        <dbReference type="EMBL" id="KAK0390366.1"/>
    </source>
</evidence>
<gene>
    <name evidence="2" type="ORF">QR680_019325</name>
</gene>
<protein>
    <recommendedName>
        <fullName evidence="4">BRICHOS domain-containing protein</fullName>
    </recommendedName>
</protein>
<dbReference type="Proteomes" id="UP001175271">
    <property type="component" value="Unassembled WGS sequence"/>
</dbReference>
<proteinExistence type="predicted"/>
<comment type="caution">
    <text evidence="2">The sequence shown here is derived from an EMBL/GenBank/DDBJ whole genome shotgun (WGS) entry which is preliminary data.</text>
</comment>
<evidence type="ECO:0000313" key="3">
    <source>
        <dbReference type="Proteomes" id="UP001175271"/>
    </source>
</evidence>
<organism evidence="2 3">
    <name type="scientific">Steinernema hermaphroditum</name>
    <dbReference type="NCBI Taxonomy" id="289476"/>
    <lineage>
        <taxon>Eukaryota</taxon>
        <taxon>Metazoa</taxon>
        <taxon>Ecdysozoa</taxon>
        <taxon>Nematoda</taxon>
        <taxon>Chromadorea</taxon>
        <taxon>Rhabditida</taxon>
        <taxon>Tylenchina</taxon>
        <taxon>Panagrolaimomorpha</taxon>
        <taxon>Strongyloidoidea</taxon>
        <taxon>Steinernematidae</taxon>
        <taxon>Steinernema</taxon>
    </lineage>
</organism>
<reference evidence="2" key="1">
    <citation type="submission" date="2023-06" db="EMBL/GenBank/DDBJ databases">
        <title>Genomic analysis of the entomopathogenic nematode Steinernema hermaphroditum.</title>
        <authorList>
            <person name="Schwarz E.M."/>
            <person name="Heppert J.K."/>
            <person name="Baniya A."/>
            <person name="Schwartz H.T."/>
            <person name="Tan C.-H."/>
            <person name="Antoshechkin I."/>
            <person name="Sternberg P.W."/>
            <person name="Goodrich-Blair H."/>
            <person name="Dillman A.R."/>
        </authorList>
    </citation>
    <scope>NUCLEOTIDE SEQUENCE</scope>
    <source>
        <strain evidence="2">PS9179</strain>
        <tissue evidence="2">Whole animal</tissue>
    </source>
</reference>
<feature type="transmembrane region" description="Helical" evidence="1">
    <location>
        <begin position="49"/>
        <end position="72"/>
    </location>
</feature>
<accession>A0AA39GNA0</accession>
<keyword evidence="3" id="KW-1185">Reference proteome</keyword>
<name>A0AA39GNA0_9BILA</name>
<evidence type="ECO:0008006" key="4">
    <source>
        <dbReference type="Google" id="ProtNLM"/>
    </source>
</evidence>
<keyword evidence="1" id="KW-0812">Transmembrane</keyword>
<keyword evidence="1" id="KW-1133">Transmembrane helix</keyword>
<sequence length="278" mass="31309">MSDEAVRETPHSAIPALSFTPARQQVCHPCDGESMQSAPSSGHTSACTATVIALIIACISSLATLLLANYLYTGISCNARHPKDVDAPQKRALFDRNGRWDGSERIVIAEKNVTVVRAHSNDRCYVVPLRLAVDQQQLKQHVELVEEITNPTILEKVAGVDAVDFCHDHRVFFMADPQAKLPSRRRRRDAEKTVDPQKLKYEERSPRCMDVLLDCADGKIGEVHSCFTWINGVMAMDRECLSPTEFKVTLQKPKGRILKIQKEQWDICKERRKEGLRC</sequence>
<keyword evidence="1" id="KW-0472">Membrane</keyword>
<dbReference type="EMBL" id="JAUCMV010000006">
    <property type="protein sequence ID" value="KAK0390366.1"/>
    <property type="molecule type" value="Genomic_DNA"/>
</dbReference>
<dbReference type="AlphaFoldDB" id="A0AA39GNA0"/>